<protein>
    <submittedName>
        <fullName evidence="1">Unannotated protein</fullName>
    </submittedName>
</protein>
<dbReference type="InterPro" id="IPR036610">
    <property type="entry name" value="PEBP-like_sf"/>
</dbReference>
<organism evidence="1">
    <name type="scientific">freshwater metagenome</name>
    <dbReference type="NCBI Taxonomy" id="449393"/>
    <lineage>
        <taxon>unclassified sequences</taxon>
        <taxon>metagenomes</taxon>
        <taxon>ecological metagenomes</taxon>
    </lineage>
</organism>
<gene>
    <name evidence="1" type="ORF">UFOPK4237_01574</name>
</gene>
<proteinExistence type="predicted"/>
<evidence type="ECO:0000313" key="1">
    <source>
        <dbReference type="EMBL" id="CAB5042598.1"/>
    </source>
</evidence>
<dbReference type="CDD" id="cd00865">
    <property type="entry name" value="PEBP_bact_arch"/>
    <property type="match status" value="1"/>
</dbReference>
<dbReference type="Gene3D" id="3.90.280.10">
    <property type="entry name" value="PEBP-like"/>
    <property type="match status" value="1"/>
</dbReference>
<sequence length="194" mass="19905">MMRSRVATTVVGLTLTATSLTLVATPSFARTPSAKVISVFKISDPAIGADGLLPAANTCDGAALSPALSFVGIPKGTKSVTVIMHGIPGPARPGETEPSAHVYWTLYNLPASTKAVAQGATGGGTLGRNFKDNALAYTPPCSQGPGLKDYTITAYALSSRVGIEASSATRDSLIQAMKNSTLATSVLNIHYARP</sequence>
<name>A0A6J7SQU5_9ZZZZ</name>
<dbReference type="AlphaFoldDB" id="A0A6J7SQU5"/>
<dbReference type="SUPFAM" id="SSF49777">
    <property type="entry name" value="PEBP-like"/>
    <property type="match status" value="1"/>
</dbReference>
<reference evidence="1" key="1">
    <citation type="submission" date="2020-05" db="EMBL/GenBank/DDBJ databases">
        <authorList>
            <person name="Chiriac C."/>
            <person name="Salcher M."/>
            <person name="Ghai R."/>
            <person name="Kavagutti S V."/>
        </authorList>
    </citation>
    <scope>NUCLEOTIDE SEQUENCE</scope>
</reference>
<dbReference type="InterPro" id="IPR005247">
    <property type="entry name" value="YbhB_YbcL/LppC-like"/>
</dbReference>
<dbReference type="EMBL" id="CAFBPZ010000148">
    <property type="protein sequence ID" value="CAB5042598.1"/>
    <property type="molecule type" value="Genomic_DNA"/>
</dbReference>
<dbReference type="Pfam" id="PF01161">
    <property type="entry name" value="PBP"/>
    <property type="match status" value="1"/>
</dbReference>
<dbReference type="InterPro" id="IPR008914">
    <property type="entry name" value="PEBP"/>
</dbReference>
<accession>A0A6J7SQU5</accession>